<feature type="short sequence motif" description="Histidine triad motif" evidence="2 3">
    <location>
        <begin position="99"/>
        <end position="103"/>
    </location>
</feature>
<feature type="domain" description="HIT" evidence="4">
    <location>
        <begin position="7"/>
        <end position="114"/>
    </location>
</feature>
<evidence type="ECO:0000313" key="5">
    <source>
        <dbReference type="EMBL" id="MBE1610409.1"/>
    </source>
</evidence>
<feature type="active site" description="Tele-AMP-histidine intermediate" evidence="1">
    <location>
        <position position="101"/>
    </location>
</feature>
<evidence type="ECO:0000256" key="2">
    <source>
        <dbReference type="PIRSR" id="PIRSR601310-3"/>
    </source>
</evidence>
<evidence type="ECO:0000313" key="6">
    <source>
        <dbReference type="Proteomes" id="UP000638648"/>
    </source>
</evidence>
<dbReference type="PANTHER" id="PTHR46648:SF1">
    <property type="entry name" value="ADENOSINE 5'-MONOPHOSPHORAMIDASE HNT1"/>
    <property type="match status" value="1"/>
</dbReference>
<dbReference type="AlphaFoldDB" id="A0A927N1P5"/>
<protein>
    <submittedName>
        <fullName evidence="5">Histidine triad (HIT) family protein</fullName>
    </submittedName>
</protein>
<evidence type="ECO:0000256" key="1">
    <source>
        <dbReference type="PIRSR" id="PIRSR601310-1"/>
    </source>
</evidence>
<dbReference type="PANTHER" id="PTHR46648">
    <property type="entry name" value="HIT FAMILY PROTEIN 1"/>
    <property type="match status" value="1"/>
</dbReference>
<dbReference type="Gene3D" id="3.30.428.10">
    <property type="entry name" value="HIT-like"/>
    <property type="match status" value="1"/>
</dbReference>
<dbReference type="InterPro" id="IPR039384">
    <property type="entry name" value="HINT"/>
</dbReference>
<gene>
    <name evidence="5" type="ORF">HEB94_007257</name>
</gene>
<dbReference type="PROSITE" id="PS51084">
    <property type="entry name" value="HIT_2"/>
    <property type="match status" value="1"/>
</dbReference>
<proteinExistence type="predicted"/>
<dbReference type="EMBL" id="JADBEM010000001">
    <property type="protein sequence ID" value="MBE1610409.1"/>
    <property type="molecule type" value="Genomic_DNA"/>
</dbReference>
<name>A0A927N1P5_9ACTN</name>
<dbReference type="CDD" id="cd01277">
    <property type="entry name" value="HINT_subgroup"/>
    <property type="match status" value="1"/>
</dbReference>
<dbReference type="GO" id="GO:0009117">
    <property type="term" value="P:nucleotide metabolic process"/>
    <property type="evidence" value="ECO:0007669"/>
    <property type="project" value="TreeGrafter"/>
</dbReference>
<evidence type="ECO:0000256" key="3">
    <source>
        <dbReference type="PROSITE-ProRule" id="PRU00464"/>
    </source>
</evidence>
<accession>A0A927N1P5</accession>
<dbReference type="InterPro" id="IPR036265">
    <property type="entry name" value="HIT-like_sf"/>
</dbReference>
<dbReference type="GO" id="GO:0003824">
    <property type="term" value="F:catalytic activity"/>
    <property type="evidence" value="ECO:0007669"/>
    <property type="project" value="InterPro"/>
</dbReference>
<dbReference type="SUPFAM" id="SSF54197">
    <property type="entry name" value="HIT-like"/>
    <property type="match status" value="1"/>
</dbReference>
<sequence>MPTSECVFCRILAGELPSTMIAENDRAVAFMDVNPATDGHLLVVPRNHTPDLLSAEPADLSACVLLAQAMARLVRERLGATGVNLVQSSGAVAWQTVFHLHLHVIPRYDGDPLRLPWVPAQGDPAAIAAAAAKLTAD</sequence>
<dbReference type="Pfam" id="PF01230">
    <property type="entry name" value="HIT"/>
    <property type="match status" value="1"/>
</dbReference>
<dbReference type="PRINTS" id="PR00332">
    <property type="entry name" value="HISTRIAD"/>
</dbReference>
<reference evidence="5" key="1">
    <citation type="submission" date="2020-10" db="EMBL/GenBank/DDBJ databases">
        <title>Sequencing the genomes of 1000 actinobacteria strains.</title>
        <authorList>
            <person name="Klenk H.-P."/>
        </authorList>
    </citation>
    <scope>NUCLEOTIDE SEQUENCE</scope>
    <source>
        <strain evidence="5">DSM 45354</strain>
    </source>
</reference>
<dbReference type="InterPro" id="IPR011146">
    <property type="entry name" value="HIT-like"/>
</dbReference>
<evidence type="ECO:0000259" key="4">
    <source>
        <dbReference type="PROSITE" id="PS51084"/>
    </source>
</evidence>
<dbReference type="RefSeq" id="WP_192753784.1">
    <property type="nucleotide sequence ID" value="NZ_BAABJL010000095.1"/>
</dbReference>
<dbReference type="Proteomes" id="UP000638648">
    <property type="component" value="Unassembled WGS sequence"/>
</dbReference>
<comment type="caution">
    <text evidence="5">The sequence shown here is derived from an EMBL/GenBank/DDBJ whole genome shotgun (WGS) entry which is preliminary data.</text>
</comment>
<organism evidence="5 6">
    <name type="scientific">Actinopolymorpha pittospori</name>
    <dbReference type="NCBI Taxonomy" id="648752"/>
    <lineage>
        <taxon>Bacteria</taxon>
        <taxon>Bacillati</taxon>
        <taxon>Actinomycetota</taxon>
        <taxon>Actinomycetes</taxon>
        <taxon>Propionibacteriales</taxon>
        <taxon>Actinopolymorphaceae</taxon>
        <taxon>Actinopolymorpha</taxon>
    </lineage>
</organism>
<keyword evidence="6" id="KW-1185">Reference proteome</keyword>
<dbReference type="InterPro" id="IPR001310">
    <property type="entry name" value="Histidine_triad_HIT"/>
</dbReference>